<gene>
    <name evidence="3" type="ORF">HAX54_026358</name>
</gene>
<comment type="caution">
    <text evidence="3">The sequence shown here is derived from an EMBL/GenBank/DDBJ whole genome shotgun (WGS) entry which is preliminary data.</text>
</comment>
<proteinExistence type="predicted"/>
<dbReference type="InterPro" id="IPR036047">
    <property type="entry name" value="F-box-like_dom_sf"/>
</dbReference>
<dbReference type="InterPro" id="IPR006527">
    <property type="entry name" value="F-box-assoc_dom_typ1"/>
</dbReference>
<dbReference type="InterPro" id="IPR050796">
    <property type="entry name" value="SCF_F-box_component"/>
</dbReference>
<dbReference type="CDD" id="cd22157">
    <property type="entry name" value="F-box_AtFBW1-like"/>
    <property type="match status" value="1"/>
</dbReference>
<dbReference type="Gene3D" id="1.20.1280.50">
    <property type="match status" value="1"/>
</dbReference>
<dbReference type="InterPro" id="IPR017451">
    <property type="entry name" value="F-box-assoc_interact_dom"/>
</dbReference>
<dbReference type="Pfam" id="PF07734">
    <property type="entry name" value="FBA_1"/>
    <property type="match status" value="1"/>
</dbReference>
<evidence type="ECO:0000259" key="1">
    <source>
        <dbReference type="Pfam" id="PF00646"/>
    </source>
</evidence>
<feature type="domain" description="F-box associated beta-propeller type 1" evidence="2">
    <location>
        <begin position="102"/>
        <end position="409"/>
    </location>
</feature>
<feature type="domain" description="F-box" evidence="1">
    <location>
        <begin position="24"/>
        <end position="57"/>
    </location>
</feature>
<dbReference type="Proteomes" id="UP000823775">
    <property type="component" value="Unassembled WGS sequence"/>
</dbReference>
<dbReference type="InterPro" id="IPR001810">
    <property type="entry name" value="F-box_dom"/>
</dbReference>
<dbReference type="SUPFAM" id="SSF81383">
    <property type="entry name" value="F-box domain"/>
    <property type="match status" value="1"/>
</dbReference>
<evidence type="ECO:0008006" key="5">
    <source>
        <dbReference type="Google" id="ProtNLM"/>
    </source>
</evidence>
<organism evidence="3 4">
    <name type="scientific">Datura stramonium</name>
    <name type="common">Jimsonweed</name>
    <name type="synonym">Common thornapple</name>
    <dbReference type="NCBI Taxonomy" id="4076"/>
    <lineage>
        <taxon>Eukaryota</taxon>
        <taxon>Viridiplantae</taxon>
        <taxon>Streptophyta</taxon>
        <taxon>Embryophyta</taxon>
        <taxon>Tracheophyta</taxon>
        <taxon>Spermatophyta</taxon>
        <taxon>Magnoliopsida</taxon>
        <taxon>eudicotyledons</taxon>
        <taxon>Gunneridae</taxon>
        <taxon>Pentapetalae</taxon>
        <taxon>asterids</taxon>
        <taxon>lamiids</taxon>
        <taxon>Solanales</taxon>
        <taxon>Solanaceae</taxon>
        <taxon>Solanoideae</taxon>
        <taxon>Datureae</taxon>
        <taxon>Datura</taxon>
    </lineage>
</organism>
<protein>
    <recommendedName>
        <fullName evidence="5">F-box domain-containing protein</fullName>
    </recommendedName>
</protein>
<accession>A0ABS8RKW9</accession>
<evidence type="ECO:0000259" key="2">
    <source>
        <dbReference type="Pfam" id="PF07734"/>
    </source>
</evidence>
<dbReference type="EMBL" id="JACEIK010000032">
    <property type="protein sequence ID" value="MCD7447239.1"/>
    <property type="molecule type" value="Genomic_DNA"/>
</dbReference>
<keyword evidence="4" id="KW-1185">Reference proteome</keyword>
<dbReference type="PANTHER" id="PTHR31672">
    <property type="entry name" value="BNACNNG10540D PROTEIN"/>
    <property type="match status" value="1"/>
</dbReference>
<dbReference type="PANTHER" id="PTHR31672:SF13">
    <property type="entry name" value="F-BOX PROTEIN CPR30-LIKE"/>
    <property type="match status" value="1"/>
</dbReference>
<dbReference type="NCBIfam" id="TIGR01640">
    <property type="entry name" value="F_box_assoc_1"/>
    <property type="match status" value="1"/>
</dbReference>
<evidence type="ECO:0000313" key="3">
    <source>
        <dbReference type="EMBL" id="MCD7447239.1"/>
    </source>
</evidence>
<reference evidence="3 4" key="1">
    <citation type="journal article" date="2021" name="BMC Genomics">
        <title>Datura genome reveals duplications of psychoactive alkaloid biosynthetic genes and high mutation rate following tissue culture.</title>
        <authorList>
            <person name="Rajewski A."/>
            <person name="Carter-House D."/>
            <person name="Stajich J."/>
            <person name="Litt A."/>
        </authorList>
    </citation>
    <scope>NUCLEOTIDE SEQUENCE [LARGE SCALE GENOMIC DNA]</scope>
    <source>
        <strain evidence="3">AR-01</strain>
    </source>
</reference>
<dbReference type="Pfam" id="PF00646">
    <property type="entry name" value="F-box"/>
    <property type="match status" value="1"/>
</dbReference>
<sequence length="422" mass="47786">MEESNMHKNLAVIAAVDVIASNADLLSEILLRLPARSLIRFSIVCKRWFNIITRRQFSLSHSRTLALSNGLSPSGIYFYNCLTKLQKIESLSLTDDNVISLPSLQFLDELTNIIIINGDHIVEVDEFRVTQSCNGLLMCLFTTTSDAVTTRKGFVYNPANKASRVLPPVYENCADEFVYYNLISDPSKPPYYKVLCVARIDNNWYSDIDASVYEPGSDSWRRCCTVSAPEMGFDSGVFWNGAIHWIGEYVSLYFDVNSEKFGTIIMPAKLQGQCTQKIRYFGEWGGHLHLIQVQSLSTKRFSVLELDKDTLEWSVKYRVHLDRLISAFPEMVRKTALHDTQYAFSILSVIRGENEENSVLLLTISGKVVAYNLVLKTVKVVRELPGKVANTLCFNHTCAYQYVESLNPIGDKEVKEYSLNQG</sequence>
<name>A0ABS8RKW9_DATST</name>
<evidence type="ECO:0000313" key="4">
    <source>
        <dbReference type="Proteomes" id="UP000823775"/>
    </source>
</evidence>